<dbReference type="PROSITE" id="PS51375">
    <property type="entry name" value="PPR"/>
    <property type="match status" value="4"/>
</dbReference>
<comment type="caution">
    <text evidence="4">The sequence shown here is derived from an EMBL/GenBank/DDBJ whole genome shotgun (WGS) entry which is preliminary data.</text>
</comment>
<name>A0AAN8YVH3_9MAGN</name>
<reference evidence="4 5" key="1">
    <citation type="submission" date="2023-12" db="EMBL/GenBank/DDBJ databases">
        <title>A high-quality genome assembly for Dillenia turbinata (Dilleniales).</title>
        <authorList>
            <person name="Chanderbali A."/>
        </authorList>
    </citation>
    <scope>NUCLEOTIDE SEQUENCE [LARGE SCALE GENOMIC DNA]</scope>
    <source>
        <strain evidence="4">LSX21</strain>
        <tissue evidence="4">Leaf</tissue>
    </source>
</reference>
<gene>
    <name evidence="4" type="ORF">RJ641_021618</name>
</gene>
<keyword evidence="5" id="KW-1185">Reference proteome</keyword>
<sequence>MIKPSNSRPLKPKSKSKPIPSSSSASVSTHYSDLLQLKTHKKNGLTNPTIPVENSTKQTTLLVESFHQHQRLDAILDKLRNNNSNPSQLLKDYGDWDKLEFWAVVKFLRQFSCSHQIIQVFDVWTNIESSRMNEYNYNKIIGILSEEGLMEDALLVFRAMNDRGARPSLDIYNLLIHGFAKKGMFDDALPFLREMEKNNIKADSETYDGLIQAYGKFKMYDEMGKCVKKMESSGCAPDHITYNLLIQEFSRAGLLKRMEKVFRKVQSKKMDLQSSTLFAMLEAYADYGILENMEKMYRRVLKSKMPLKENLIRKLASVYIENHMFSRLDDLAVDLSSSTGDTNLVWYLRLLSHACLLSRKGMDFIIQEMDVAENSWTTSIANILLLAFLKMKDFKHLKVLLAELPTKGVKPDLVTVGVLFDASSMGFGGSKTLKMWQKMGLLGEAAQIYTDPLIFMAFGKGCFLRSCEETYSSLEPKSRGSYKWNYQNLINLVFKQKRRQLELMGLE</sequence>
<dbReference type="NCBIfam" id="TIGR00756">
    <property type="entry name" value="PPR"/>
    <property type="match status" value="2"/>
</dbReference>
<dbReference type="AlphaFoldDB" id="A0AAN8YVH3"/>
<evidence type="ECO:0000256" key="1">
    <source>
        <dbReference type="ARBA" id="ARBA00022737"/>
    </source>
</evidence>
<dbReference type="Proteomes" id="UP001370490">
    <property type="component" value="Unassembled WGS sequence"/>
</dbReference>
<dbReference type="InterPro" id="IPR002885">
    <property type="entry name" value="PPR_rpt"/>
</dbReference>
<proteinExistence type="predicted"/>
<organism evidence="4 5">
    <name type="scientific">Dillenia turbinata</name>
    <dbReference type="NCBI Taxonomy" id="194707"/>
    <lineage>
        <taxon>Eukaryota</taxon>
        <taxon>Viridiplantae</taxon>
        <taxon>Streptophyta</taxon>
        <taxon>Embryophyta</taxon>
        <taxon>Tracheophyta</taxon>
        <taxon>Spermatophyta</taxon>
        <taxon>Magnoliopsida</taxon>
        <taxon>eudicotyledons</taxon>
        <taxon>Gunneridae</taxon>
        <taxon>Pentapetalae</taxon>
        <taxon>Dilleniales</taxon>
        <taxon>Dilleniaceae</taxon>
        <taxon>Dillenia</taxon>
    </lineage>
</organism>
<evidence type="ECO:0000256" key="3">
    <source>
        <dbReference type="SAM" id="MobiDB-lite"/>
    </source>
</evidence>
<dbReference type="Pfam" id="PF13041">
    <property type="entry name" value="PPR_2"/>
    <property type="match status" value="1"/>
</dbReference>
<feature type="repeat" description="PPR" evidence="2">
    <location>
        <begin position="133"/>
        <end position="167"/>
    </location>
</feature>
<evidence type="ECO:0000256" key="2">
    <source>
        <dbReference type="PROSITE-ProRule" id="PRU00708"/>
    </source>
</evidence>
<feature type="region of interest" description="Disordered" evidence="3">
    <location>
        <begin position="1"/>
        <end position="28"/>
    </location>
</feature>
<dbReference type="InterPro" id="IPR011990">
    <property type="entry name" value="TPR-like_helical_dom_sf"/>
</dbReference>
<evidence type="ECO:0000313" key="4">
    <source>
        <dbReference type="EMBL" id="KAK6914297.1"/>
    </source>
</evidence>
<dbReference type="EMBL" id="JBAMMX010000026">
    <property type="protein sequence ID" value="KAK6914297.1"/>
    <property type="molecule type" value="Genomic_DNA"/>
</dbReference>
<feature type="repeat" description="PPR" evidence="2">
    <location>
        <begin position="203"/>
        <end position="237"/>
    </location>
</feature>
<feature type="repeat" description="PPR" evidence="2">
    <location>
        <begin position="168"/>
        <end position="202"/>
    </location>
</feature>
<protein>
    <submittedName>
        <fullName evidence="4">Pentacotripeptide-repeat region of PRORP</fullName>
    </submittedName>
</protein>
<keyword evidence="1" id="KW-0677">Repeat</keyword>
<feature type="repeat" description="PPR" evidence="2">
    <location>
        <begin position="238"/>
        <end position="272"/>
    </location>
</feature>
<accession>A0AAN8YVH3</accession>
<evidence type="ECO:0000313" key="5">
    <source>
        <dbReference type="Proteomes" id="UP001370490"/>
    </source>
</evidence>
<dbReference type="Pfam" id="PF01535">
    <property type="entry name" value="PPR"/>
    <property type="match status" value="1"/>
</dbReference>
<dbReference type="PANTHER" id="PTHR47493">
    <property type="entry name" value="OS08G0520200 PROTEIN"/>
    <property type="match status" value="1"/>
</dbReference>
<feature type="compositionally biased region" description="Low complexity" evidence="3">
    <location>
        <begin position="17"/>
        <end position="28"/>
    </location>
</feature>
<dbReference type="Pfam" id="PF12854">
    <property type="entry name" value="PPR_1"/>
    <property type="match status" value="1"/>
</dbReference>
<dbReference type="Gene3D" id="1.25.40.10">
    <property type="entry name" value="Tetratricopeptide repeat domain"/>
    <property type="match status" value="2"/>
</dbReference>
<dbReference type="PANTHER" id="PTHR47493:SF3">
    <property type="entry name" value="PENTACOTRIPEPTIDE-REPEAT REGION OF PRORP DOMAIN-CONTAINING PROTEIN"/>
    <property type="match status" value="1"/>
</dbReference>